<evidence type="ECO:0000313" key="3">
    <source>
        <dbReference type="Proteomes" id="UP000708208"/>
    </source>
</evidence>
<feature type="region of interest" description="Disordered" evidence="1">
    <location>
        <begin position="1"/>
        <end position="71"/>
    </location>
</feature>
<reference evidence="2" key="1">
    <citation type="submission" date="2021-06" db="EMBL/GenBank/DDBJ databases">
        <authorList>
            <person name="Hodson N. C."/>
            <person name="Mongue J. A."/>
            <person name="Jaron S. K."/>
        </authorList>
    </citation>
    <scope>NUCLEOTIDE SEQUENCE</scope>
</reference>
<feature type="compositionally biased region" description="Polar residues" evidence="1">
    <location>
        <begin position="38"/>
        <end position="52"/>
    </location>
</feature>
<dbReference type="Proteomes" id="UP000708208">
    <property type="component" value="Unassembled WGS sequence"/>
</dbReference>
<proteinExistence type="predicted"/>
<name>A0A8J2NNL8_9HEXA</name>
<feature type="compositionally biased region" description="Acidic residues" evidence="1">
    <location>
        <begin position="1"/>
        <end position="10"/>
    </location>
</feature>
<evidence type="ECO:0000313" key="2">
    <source>
        <dbReference type="EMBL" id="CAG7719866.1"/>
    </source>
</evidence>
<dbReference type="EMBL" id="CAJVCH010065261">
    <property type="protein sequence ID" value="CAG7719866.1"/>
    <property type="molecule type" value="Genomic_DNA"/>
</dbReference>
<dbReference type="AlphaFoldDB" id="A0A8J2NNL8"/>
<comment type="caution">
    <text evidence="2">The sequence shown here is derived from an EMBL/GenBank/DDBJ whole genome shotgun (WGS) entry which is preliminary data.</text>
</comment>
<gene>
    <name evidence="2" type="ORF">AFUS01_LOCUS9166</name>
</gene>
<organism evidence="2 3">
    <name type="scientific">Allacma fusca</name>
    <dbReference type="NCBI Taxonomy" id="39272"/>
    <lineage>
        <taxon>Eukaryota</taxon>
        <taxon>Metazoa</taxon>
        <taxon>Ecdysozoa</taxon>
        <taxon>Arthropoda</taxon>
        <taxon>Hexapoda</taxon>
        <taxon>Collembola</taxon>
        <taxon>Symphypleona</taxon>
        <taxon>Sminthuridae</taxon>
        <taxon>Allacma</taxon>
    </lineage>
</organism>
<protein>
    <submittedName>
        <fullName evidence="2">Uncharacterized protein</fullName>
    </submittedName>
</protein>
<sequence length="136" mass="14928">MKESQETECEVQEKFVPLTNGSKLKSPPNSPTYAPNGGQRSVRSKSVSSTNMAGDIRGMDQKKPRKTWSTVGSIPTKIAGIMSKRKDRSVLSVHLLKANLAEDGCEEAQLDVAKKLLEDSDDITTSESSQRMIILF</sequence>
<accession>A0A8J2NNL8</accession>
<evidence type="ECO:0000256" key="1">
    <source>
        <dbReference type="SAM" id="MobiDB-lite"/>
    </source>
</evidence>
<keyword evidence="3" id="KW-1185">Reference proteome</keyword>